<dbReference type="EMBL" id="CABVLY010000008">
    <property type="protein sequence ID" value="VVU49747.1"/>
    <property type="molecule type" value="Genomic_DNA"/>
</dbReference>
<protein>
    <submittedName>
        <fullName evidence="2">Uncharacterized protein</fullName>
    </submittedName>
</protein>
<keyword evidence="4" id="KW-1185">Reference proteome</keyword>
<evidence type="ECO:0000313" key="1">
    <source>
        <dbReference type="EMBL" id="MBM2770374.1"/>
    </source>
</evidence>
<dbReference type="EMBL" id="JAFCIQ010000026">
    <property type="protein sequence ID" value="MBM2770374.1"/>
    <property type="molecule type" value="Genomic_DNA"/>
</dbReference>
<accession>A0A6P2G860</accession>
<dbReference type="AlphaFoldDB" id="A0A6P2G860"/>
<dbReference type="Proteomes" id="UP000755577">
    <property type="component" value="Unassembled WGS sequence"/>
</dbReference>
<dbReference type="RefSeq" id="WP_096499961.1">
    <property type="nucleotide sequence ID" value="NZ_CABVLY010000008.1"/>
</dbReference>
<evidence type="ECO:0000313" key="4">
    <source>
        <dbReference type="Proteomes" id="UP000755577"/>
    </source>
</evidence>
<gene>
    <name evidence="2" type="ORF">BAN20980_02454</name>
    <name evidence="1" type="ORF">JQK92_28595</name>
</gene>
<evidence type="ECO:0000313" key="3">
    <source>
        <dbReference type="Proteomes" id="UP000494201"/>
    </source>
</evidence>
<reference evidence="1 4" key="2">
    <citation type="submission" date="2021-02" db="EMBL/GenBank/DDBJ databases">
        <title>Draft genome of the type strains Burkholderia anthina DSM16086.</title>
        <authorList>
            <person name="Hertel R."/>
            <person name="Meissner J."/>
            <person name="Poehlein A."/>
            <person name="Daniel R."/>
            <person name="Commichau F.M."/>
        </authorList>
    </citation>
    <scope>NUCLEOTIDE SEQUENCE [LARGE SCALE GENOMIC DNA]</scope>
    <source>
        <strain evidence="1 4">DSM 16086</strain>
    </source>
</reference>
<sequence length="127" mass="14535">MTIKLSQYCRKTIYRTIWLFPEDYIGVYLHAENRGSACRKLAILSDCILNHSTESLDIASVYSYEELVAAGVSEDPDLRIFEMSRRSSRVIRWVERPLFLSVDQSLLGKWVSLNVGRAMSAAMGLKR</sequence>
<evidence type="ECO:0000313" key="2">
    <source>
        <dbReference type="EMBL" id="VVU49747.1"/>
    </source>
</evidence>
<dbReference type="Proteomes" id="UP000494201">
    <property type="component" value="Unassembled WGS sequence"/>
</dbReference>
<proteinExistence type="predicted"/>
<organism evidence="2 3">
    <name type="scientific">Burkholderia anthina</name>
    <dbReference type="NCBI Taxonomy" id="179879"/>
    <lineage>
        <taxon>Bacteria</taxon>
        <taxon>Pseudomonadati</taxon>
        <taxon>Pseudomonadota</taxon>
        <taxon>Betaproteobacteria</taxon>
        <taxon>Burkholderiales</taxon>
        <taxon>Burkholderiaceae</taxon>
        <taxon>Burkholderia</taxon>
        <taxon>Burkholderia cepacia complex</taxon>
    </lineage>
</organism>
<name>A0A6P2G860_9BURK</name>
<reference evidence="2 3" key="1">
    <citation type="submission" date="2019-09" db="EMBL/GenBank/DDBJ databases">
        <authorList>
            <person name="Depoorter E."/>
        </authorList>
    </citation>
    <scope>NUCLEOTIDE SEQUENCE [LARGE SCALE GENOMIC DNA]</scope>
    <source>
        <strain evidence="2">LMG 20980</strain>
    </source>
</reference>
<dbReference type="GeneID" id="56500494"/>